<dbReference type="Gene3D" id="1.10.150.50">
    <property type="entry name" value="Transcription Factor, Ets-1"/>
    <property type="match status" value="1"/>
</dbReference>
<feature type="compositionally biased region" description="Pro residues" evidence="2">
    <location>
        <begin position="361"/>
        <end position="374"/>
    </location>
</feature>
<dbReference type="Pfam" id="PF00536">
    <property type="entry name" value="SAM_1"/>
    <property type="match status" value="1"/>
</dbReference>
<feature type="region of interest" description="Disordered" evidence="2">
    <location>
        <begin position="176"/>
        <end position="197"/>
    </location>
</feature>
<dbReference type="AlphaFoldDB" id="A0A914NTT5"/>
<feature type="domain" description="SAM" evidence="3">
    <location>
        <begin position="376"/>
        <end position="442"/>
    </location>
</feature>
<reference evidence="5" key="1">
    <citation type="submission" date="2022-11" db="UniProtKB">
        <authorList>
            <consortium name="WormBaseParasite"/>
        </authorList>
    </citation>
    <scope>IDENTIFICATION</scope>
</reference>
<name>A0A914NTT5_MELIC</name>
<feature type="coiled-coil region" evidence="1">
    <location>
        <begin position="259"/>
        <end position="286"/>
    </location>
</feature>
<dbReference type="SMART" id="SM00454">
    <property type="entry name" value="SAM"/>
    <property type="match status" value="1"/>
</dbReference>
<proteinExistence type="predicted"/>
<dbReference type="InterPro" id="IPR001660">
    <property type="entry name" value="SAM"/>
</dbReference>
<dbReference type="InterPro" id="IPR013761">
    <property type="entry name" value="SAM/pointed_sf"/>
</dbReference>
<feature type="region of interest" description="Disordered" evidence="2">
    <location>
        <begin position="355"/>
        <end position="374"/>
    </location>
</feature>
<dbReference type="WBParaSite" id="Minc3s07585g41289">
    <property type="protein sequence ID" value="Minc3s07585g41289"/>
    <property type="gene ID" value="Minc3s07585g41289"/>
</dbReference>
<organism evidence="4 5">
    <name type="scientific">Meloidogyne incognita</name>
    <name type="common">Southern root-knot nematode worm</name>
    <name type="synonym">Oxyuris incognita</name>
    <dbReference type="NCBI Taxonomy" id="6306"/>
    <lineage>
        <taxon>Eukaryota</taxon>
        <taxon>Metazoa</taxon>
        <taxon>Ecdysozoa</taxon>
        <taxon>Nematoda</taxon>
        <taxon>Chromadorea</taxon>
        <taxon>Rhabditida</taxon>
        <taxon>Tylenchina</taxon>
        <taxon>Tylenchomorpha</taxon>
        <taxon>Tylenchoidea</taxon>
        <taxon>Meloidogynidae</taxon>
        <taxon>Meloidogyninae</taxon>
        <taxon>Meloidogyne</taxon>
        <taxon>Meloidogyne incognita group</taxon>
    </lineage>
</organism>
<dbReference type="Proteomes" id="UP000887563">
    <property type="component" value="Unplaced"/>
</dbReference>
<evidence type="ECO:0000256" key="1">
    <source>
        <dbReference type="SAM" id="Coils"/>
    </source>
</evidence>
<protein>
    <submittedName>
        <fullName evidence="5">SAM domain-containing protein</fullName>
    </submittedName>
</protein>
<dbReference type="PROSITE" id="PS50105">
    <property type="entry name" value="SAM_DOMAIN"/>
    <property type="match status" value="1"/>
</dbReference>
<keyword evidence="4" id="KW-1185">Reference proteome</keyword>
<sequence length="451" mass="50787">MRSLCRESLLITDQQQQQQPLISPSSFSLSVNETNGFLNTNKIDWGNQLENICKLNLLEEDGEGGPKSPDPQESPIAAGLLAGAKSVNLQKGEFRKILDRERLRLRNTAINTNKSIFVNENNLNNKKEKLTSNDIWAIYGFSSSLPTELFSKISKNNSKNIWNEEEKNKIKGRPIVGRGNEEEEEENNYLNKEEKDEENKIKKENLINEKKLLPIFNENILPPPPTSSSQLLNSYIFSTSTKTFTTKSTTKSNLNNQILISEEGDEKEEEENNNKLKNQLIETKKATALVHPRVAALQAGEQQKRAPPSKFAMSAGSSCLFETTTNIITPNFRIPSENKSSKFQLNENNNNEYTQQQLPLTSPPPSSTPPPPSPQWDIRVLTEPSSVLTQLGLSEHINLFREQEIDMQAFLLLDEPCLNTLGVSTLGARKKIMHAVTKLRESACRYGIYSL</sequence>
<dbReference type="SUPFAM" id="SSF47769">
    <property type="entry name" value="SAM/Pointed domain"/>
    <property type="match status" value="1"/>
</dbReference>
<evidence type="ECO:0000256" key="2">
    <source>
        <dbReference type="SAM" id="MobiDB-lite"/>
    </source>
</evidence>
<accession>A0A914NTT5</accession>
<evidence type="ECO:0000313" key="4">
    <source>
        <dbReference type="Proteomes" id="UP000887563"/>
    </source>
</evidence>
<evidence type="ECO:0000313" key="5">
    <source>
        <dbReference type="WBParaSite" id="Minc3s07585g41289"/>
    </source>
</evidence>
<evidence type="ECO:0000259" key="3">
    <source>
        <dbReference type="PROSITE" id="PS50105"/>
    </source>
</evidence>
<keyword evidence="1" id="KW-0175">Coiled coil</keyword>